<evidence type="ECO:0000256" key="4">
    <source>
        <dbReference type="ARBA" id="ARBA00022801"/>
    </source>
</evidence>
<reference evidence="8 9" key="1">
    <citation type="submission" date="2020-10" db="EMBL/GenBank/DDBJ databases">
        <title>Ca. Dormibacterota MAGs.</title>
        <authorList>
            <person name="Montgomery K."/>
        </authorList>
    </citation>
    <scope>NUCLEOTIDE SEQUENCE [LARGE SCALE GENOMIC DNA]</scope>
    <source>
        <strain evidence="8">SC8811_S16_3</strain>
    </source>
</reference>
<comment type="similarity">
    <text evidence="1 6">Belongs to the XseB family.</text>
</comment>
<dbReference type="Proteomes" id="UP000620075">
    <property type="component" value="Unassembled WGS sequence"/>
</dbReference>
<comment type="catalytic activity">
    <reaction evidence="6">
        <text>Exonucleolytic cleavage in either 5'- to 3'- or 3'- to 5'-direction to yield nucleoside 5'-phosphates.</text>
        <dbReference type="EC" id="3.1.11.6"/>
    </reaction>
</comment>
<evidence type="ECO:0000256" key="5">
    <source>
        <dbReference type="ARBA" id="ARBA00022839"/>
    </source>
</evidence>
<dbReference type="GO" id="GO:0006308">
    <property type="term" value="P:DNA catabolic process"/>
    <property type="evidence" value="ECO:0007669"/>
    <property type="project" value="UniProtKB-UniRule"/>
</dbReference>
<keyword evidence="3 6" id="KW-0540">Nuclease</keyword>
<evidence type="ECO:0000256" key="3">
    <source>
        <dbReference type="ARBA" id="ARBA00022722"/>
    </source>
</evidence>
<dbReference type="GO" id="GO:0008855">
    <property type="term" value="F:exodeoxyribonuclease VII activity"/>
    <property type="evidence" value="ECO:0007669"/>
    <property type="project" value="UniProtKB-UniRule"/>
</dbReference>
<evidence type="ECO:0000256" key="7">
    <source>
        <dbReference type="SAM" id="MobiDB-lite"/>
    </source>
</evidence>
<protein>
    <recommendedName>
        <fullName evidence="6">Exodeoxyribonuclease 7 small subunit</fullName>
        <ecNumber evidence="6">3.1.11.6</ecNumber>
    </recommendedName>
    <alternativeName>
        <fullName evidence="6">Exodeoxyribonuclease VII small subunit</fullName>
        <shortName evidence="6">Exonuclease VII small subunit</shortName>
    </alternativeName>
</protein>
<dbReference type="GO" id="GO:0005737">
    <property type="term" value="C:cytoplasm"/>
    <property type="evidence" value="ECO:0007669"/>
    <property type="project" value="UniProtKB-SubCell"/>
</dbReference>
<keyword evidence="4 6" id="KW-0378">Hydrolase</keyword>
<comment type="function">
    <text evidence="6">Bidirectionally degrades single-stranded DNA into large acid-insoluble oligonucleotides, which are then degraded further into small acid-soluble oligonucleotides.</text>
</comment>
<dbReference type="NCBIfam" id="TIGR01280">
    <property type="entry name" value="xseB"/>
    <property type="match status" value="1"/>
</dbReference>
<dbReference type="HAMAP" id="MF_00337">
    <property type="entry name" value="Exonuc_7_S"/>
    <property type="match status" value="1"/>
</dbReference>
<feature type="region of interest" description="Disordered" evidence="7">
    <location>
        <begin position="56"/>
        <end position="75"/>
    </location>
</feature>
<dbReference type="EMBL" id="JAEKNQ010000048">
    <property type="protein sequence ID" value="MBJ7604011.1"/>
    <property type="molecule type" value="Genomic_DNA"/>
</dbReference>
<dbReference type="Gene3D" id="1.10.287.1040">
    <property type="entry name" value="Exonuclease VII, small subunit"/>
    <property type="match status" value="1"/>
</dbReference>
<keyword evidence="2 6" id="KW-0963">Cytoplasm</keyword>
<accession>A0A934NCZ1</accession>
<dbReference type="SUPFAM" id="SSF116842">
    <property type="entry name" value="XseB-like"/>
    <property type="match status" value="1"/>
</dbReference>
<evidence type="ECO:0000256" key="1">
    <source>
        <dbReference type="ARBA" id="ARBA00009998"/>
    </source>
</evidence>
<name>A0A934NCZ1_9BACT</name>
<proteinExistence type="inferred from homology"/>
<evidence type="ECO:0000313" key="8">
    <source>
        <dbReference type="EMBL" id="MBJ7604011.1"/>
    </source>
</evidence>
<comment type="subunit">
    <text evidence="6">Heterooligomer composed of large and small subunits.</text>
</comment>
<evidence type="ECO:0000256" key="6">
    <source>
        <dbReference type="HAMAP-Rule" id="MF_00337"/>
    </source>
</evidence>
<evidence type="ECO:0000313" key="9">
    <source>
        <dbReference type="Proteomes" id="UP000620075"/>
    </source>
</evidence>
<comment type="caution">
    <text evidence="8">The sequence shown here is derived from an EMBL/GenBank/DDBJ whole genome shotgun (WGS) entry which is preliminary data.</text>
</comment>
<dbReference type="Pfam" id="PF02609">
    <property type="entry name" value="Exonuc_VII_S"/>
    <property type="match status" value="1"/>
</dbReference>
<evidence type="ECO:0000256" key="2">
    <source>
        <dbReference type="ARBA" id="ARBA00022490"/>
    </source>
</evidence>
<dbReference type="AlphaFoldDB" id="A0A934NCZ1"/>
<organism evidence="8 9">
    <name type="scientific">Candidatus Dormiibacter inghamiae</name>
    <dbReference type="NCBI Taxonomy" id="3127013"/>
    <lineage>
        <taxon>Bacteria</taxon>
        <taxon>Bacillati</taxon>
        <taxon>Candidatus Dormiibacterota</taxon>
        <taxon>Candidatus Dormibacteria</taxon>
        <taxon>Candidatus Dormibacterales</taxon>
        <taxon>Candidatus Dormibacteraceae</taxon>
        <taxon>Candidatus Dormiibacter</taxon>
    </lineage>
</organism>
<gene>
    <name evidence="6 8" type="primary">xseB</name>
    <name evidence="8" type="ORF">JF888_12585</name>
</gene>
<keyword evidence="5 6" id="KW-0269">Exonuclease</keyword>
<dbReference type="EC" id="3.1.11.6" evidence="6"/>
<dbReference type="InterPro" id="IPR037004">
    <property type="entry name" value="Exonuc_VII_ssu_sf"/>
</dbReference>
<sequence>MTSPEELPYERALALFDEKLQALENGNLSLEDALTAVDEARVYLRVCEQRLSEAKSRIEVRPAPPAEEAKDDSAF</sequence>
<dbReference type="InterPro" id="IPR003761">
    <property type="entry name" value="Exonuc_VII_S"/>
</dbReference>
<dbReference type="GO" id="GO:0009318">
    <property type="term" value="C:exodeoxyribonuclease VII complex"/>
    <property type="evidence" value="ECO:0007669"/>
    <property type="project" value="UniProtKB-UniRule"/>
</dbReference>
<comment type="subcellular location">
    <subcellularLocation>
        <location evidence="6">Cytoplasm</location>
    </subcellularLocation>
</comment>
<dbReference type="RefSeq" id="WP_338180919.1">
    <property type="nucleotide sequence ID" value="NZ_JAEKNQ010000048.1"/>
</dbReference>